<keyword evidence="5" id="KW-1185">Reference proteome</keyword>
<proteinExistence type="predicted"/>
<evidence type="ECO:0000256" key="1">
    <source>
        <dbReference type="ARBA" id="ARBA00022603"/>
    </source>
</evidence>
<dbReference type="CDD" id="cd18097">
    <property type="entry name" value="SpoU-like"/>
    <property type="match status" value="1"/>
</dbReference>
<reference evidence="5" key="1">
    <citation type="journal article" date="2019" name="Int. J. Syst. Evol. Microbiol.">
        <title>The Global Catalogue of Microorganisms (GCM) 10K type strain sequencing project: providing services to taxonomists for standard genome sequencing and annotation.</title>
        <authorList>
            <consortium name="The Broad Institute Genomics Platform"/>
            <consortium name="The Broad Institute Genome Sequencing Center for Infectious Disease"/>
            <person name="Wu L."/>
            <person name="Ma J."/>
        </authorList>
    </citation>
    <scope>NUCLEOTIDE SEQUENCE [LARGE SCALE GENOMIC DNA]</scope>
    <source>
        <strain evidence="5">KCTC 42903</strain>
    </source>
</reference>
<comment type="caution">
    <text evidence="4">The sequence shown here is derived from an EMBL/GenBank/DDBJ whole genome shotgun (WGS) entry which is preliminary data.</text>
</comment>
<dbReference type="PANTHER" id="PTHR46429:SF1">
    <property type="entry name" value="23S RRNA (GUANOSINE-2'-O-)-METHYLTRANSFERASE RLMB"/>
    <property type="match status" value="1"/>
</dbReference>
<dbReference type="InterPro" id="IPR029026">
    <property type="entry name" value="tRNA_m1G_MTases_N"/>
</dbReference>
<dbReference type="Pfam" id="PF00588">
    <property type="entry name" value="SpoU_methylase"/>
    <property type="match status" value="1"/>
</dbReference>
<evidence type="ECO:0000313" key="4">
    <source>
        <dbReference type="EMBL" id="MFD2536301.1"/>
    </source>
</evidence>
<feature type="domain" description="tRNA/rRNA methyltransferase SpoU type" evidence="3">
    <location>
        <begin position="25"/>
        <end position="167"/>
    </location>
</feature>
<sequence length="183" mass="20284">MRKLKNSELDRLSVDAFKTSKKTPLIVILDNIRSLNNIGSVFRTSDAFLIEKIYLCGITAKPPHKDINKTALGSTDTVDWTYAENTLDVVEKLKAENVKICSIEQTENATMLNDFKAKPNTKYALVFGNEVKGVAQDVVNASDVVIEIPQYGTKHSLNISVSCGVVVWDVFNKLNTENTSKTT</sequence>
<dbReference type="Gene3D" id="3.40.1280.10">
    <property type="match status" value="1"/>
</dbReference>
<dbReference type="PANTHER" id="PTHR46429">
    <property type="entry name" value="23S RRNA (GUANOSINE-2'-O-)-METHYLTRANSFERASE RLMB"/>
    <property type="match status" value="1"/>
</dbReference>
<dbReference type="InterPro" id="IPR004441">
    <property type="entry name" value="rRNA_MeTrfase_TrmH"/>
</dbReference>
<dbReference type="SUPFAM" id="SSF75217">
    <property type="entry name" value="alpha/beta knot"/>
    <property type="match status" value="1"/>
</dbReference>
<dbReference type="Proteomes" id="UP001597441">
    <property type="component" value="Unassembled WGS sequence"/>
</dbReference>
<dbReference type="GO" id="GO:0032259">
    <property type="term" value="P:methylation"/>
    <property type="evidence" value="ECO:0007669"/>
    <property type="project" value="UniProtKB-KW"/>
</dbReference>
<accession>A0ABW5JUL6</accession>
<protein>
    <submittedName>
        <fullName evidence="4">RNA methyltransferase</fullName>
    </submittedName>
</protein>
<name>A0ABW5JUL6_9FLAO</name>
<evidence type="ECO:0000256" key="2">
    <source>
        <dbReference type="ARBA" id="ARBA00022679"/>
    </source>
</evidence>
<dbReference type="InterPro" id="IPR001537">
    <property type="entry name" value="SpoU_MeTrfase"/>
</dbReference>
<evidence type="ECO:0000259" key="3">
    <source>
        <dbReference type="Pfam" id="PF00588"/>
    </source>
</evidence>
<dbReference type="EMBL" id="JBHULK010000007">
    <property type="protein sequence ID" value="MFD2536301.1"/>
    <property type="molecule type" value="Genomic_DNA"/>
</dbReference>
<evidence type="ECO:0000313" key="5">
    <source>
        <dbReference type="Proteomes" id="UP001597441"/>
    </source>
</evidence>
<gene>
    <name evidence="4" type="ORF">ACFSQS_14405</name>
</gene>
<dbReference type="GO" id="GO:0008168">
    <property type="term" value="F:methyltransferase activity"/>
    <property type="evidence" value="ECO:0007669"/>
    <property type="project" value="UniProtKB-KW"/>
</dbReference>
<keyword evidence="2" id="KW-0808">Transferase</keyword>
<dbReference type="InterPro" id="IPR029028">
    <property type="entry name" value="Alpha/beta_knot_MTases"/>
</dbReference>
<dbReference type="RefSeq" id="WP_388020482.1">
    <property type="nucleotide sequence ID" value="NZ_JBHUDT010000007.1"/>
</dbReference>
<organism evidence="4 5">
    <name type="scientific">Gelatiniphilus marinus</name>
    <dbReference type="NCBI Taxonomy" id="1759464"/>
    <lineage>
        <taxon>Bacteria</taxon>
        <taxon>Pseudomonadati</taxon>
        <taxon>Bacteroidota</taxon>
        <taxon>Flavobacteriia</taxon>
        <taxon>Flavobacteriales</taxon>
        <taxon>Flavobacteriaceae</taxon>
        <taxon>Gelatiniphilus</taxon>
    </lineage>
</organism>
<keyword evidence="1 4" id="KW-0489">Methyltransferase</keyword>